<evidence type="ECO:0000313" key="11">
    <source>
        <dbReference type="EMBL" id="UOF89809.1"/>
    </source>
</evidence>
<dbReference type="InterPro" id="IPR005860">
    <property type="entry name" value="CobD"/>
</dbReference>
<dbReference type="GO" id="GO:0048472">
    <property type="term" value="F:threonine-phosphate decarboxylase activity"/>
    <property type="evidence" value="ECO:0007669"/>
    <property type="project" value="UniProtKB-EC"/>
</dbReference>
<dbReference type="NCBIfam" id="TIGR01140">
    <property type="entry name" value="L_thr_O3P_dcar"/>
    <property type="match status" value="1"/>
</dbReference>
<dbReference type="Gene3D" id="3.40.640.10">
    <property type="entry name" value="Type I PLP-dependent aspartate aminotransferase-like (Major domain)"/>
    <property type="match status" value="1"/>
</dbReference>
<organism evidence="11 12">
    <name type="scientific">Fodinisporobacter ferrooxydans</name>
    <dbReference type="NCBI Taxonomy" id="2901836"/>
    <lineage>
        <taxon>Bacteria</taxon>
        <taxon>Bacillati</taxon>
        <taxon>Bacillota</taxon>
        <taxon>Bacilli</taxon>
        <taxon>Bacillales</taxon>
        <taxon>Alicyclobacillaceae</taxon>
        <taxon>Fodinisporobacter</taxon>
    </lineage>
</organism>
<protein>
    <recommendedName>
        <fullName evidence="4">threonine-phosphate decarboxylase</fullName>
        <ecNumber evidence="4">4.1.1.81</ecNumber>
    </recommendedName>
    <alternativeName>
        <fullName evidence="8">L-threonine-O-3-phosphate decarboxylase</fullName>
    </alternativeName>
</protein>
<dbReference type="CDD" id="cd00609">
    <property type="entry name" value="AAT_like"/>
    <property type="match status" value="1"/>
</dbReference>
<comment type="catalytic activity">
    <reaction evidence="9">
        <text>O-phospho-L-threonine + H(+) = (R)-1-aminopropan-2-yl phosphate + CO2</text>
        <dbReference type="Rhea" id="RHEA:11492"/>
        <dbReference type="ChEBI" id="CHEBI:15378"/>
        <dbReference type="ChEBI" id="CHEBI:16526"/>
        <dbReference type="ChEBI" id="CHEBI:58563"/>
        <dbReference type="ChEBI" id="CHEBI:58675"/>
        <dbReference type="EC" id="4.1.1.81"/>
    </reaction>
</comment>
<evidence type="ECO:0000256" key="9">
    <source>
        <dbReference type="ARBA" id="ARBA00048531"/>
    </source>
</evidence>
<dbReference type="PANTHER" id="PTHR42885">
    <property type="entry name" value="HISTIDINOL-PHOSPHATE AMINOTRANSFERASE-RELATED"/>
    <property type="match status" value="1"/>
</dbReference>
<dbReference type="InterPro" id="IPR015422">
    <property type="entry name" value="PyrdxlP-dep_Trfase_small"/>
</dbReference>
<comment type="pathway">
    <text evidence="3">Cofactor biosynthesis; adenosylcobalamin biosynthesis.</text>
</comment>
<dbReference type="Pfam" id="PF00155">
    <property type="entry name" value="Aminotran_1_2"/>
    <property type="match status" value="1"/>
</dbReference>
<dbReference type="EC" id="4.1.1.81" evidence="4"/>
<dbReference type="InterPro" id="IPR004839">
    <property type="entry name" value="Aminotransferase_I/II_large"/>
</dbReference>
<evidence type="ECO:0000259" key="10">
    <source>
        <dbReference type="Pfam" id="PF00155"/>
    </source>
</evidence>
<feature type="domain" description="Aminotransferase class I/classII large" evidence="10">
    <location>
        <begin position="26"/>
        <end position="357"/>
    </location>
</feature>
<dbReference type="InterPro" id="IPR015424">
    <property type="entry name" value="PyrdxlP-dep_Trfase"/>
</dbReference>
<comment type="cofactor">
    <cofactor evidence="1">
        <name>pyridoxal 5'-phosphate</name>
        <dbReference type="ChEBI" id="CHEBI:597326"/>
    </cofactor>
</comment>
<sequence>MGILETFGHGGDITTAAEVFGIPSSQMLDFSANINPLGPPARIMEKLPDLFRTIVHYPDSGQRMFRRVLAERLQIDQAQLLAGNGAAECMALALQGLAPARVGVVYPCFSEYEQLANAYQIPVSSCLGREENHFRPDMKELRRLIETTDLVFLGHPNNPTGMLYTQGQLEQMAEWAKRYHTYLVIDEAFLDFVEPAGQPTLFHQISNNPKIVLIRSMTKFYAIPGLRLGYTIAHPSVIQQMKRKQVPWSVNQLALAVGTMCLAEQEYETVTRRLIQNEREHLCQSMRKHFGWQVWEGAANFLLTRLPSQVTAEQFQWNMGRKGILIRSCADYPGLTIRDVRFAVRTRGENDKLLDTISKVLREVCIVL</sequence>
<dbReference type="RefSeq" id="WP_347436500.1">
    <property type="nucleotide sequence ID" value="NZ_CP089291.1"/>
</dbReference>
<comment type="function">
    <text evidence="2">Decarboxylates L-threonine-O-3-phosphate to yield (R)-1-amino-2-propanol O-2-phosphate, the precursor for the linkage between the nucleotide loop and the corrin ring in cobalamin.</text>
</comment>
<keyword evidence="12" id="KW-1185">Reference proteome</keyword>
<reference evidence="11" key="1">
    <citation type="submission" date="2021-12" db="EMBL/GenBank/DDBJ databases">
        <title>Alicyclobacillaceae gen. nov., sp. nov., isolated from chalcocite enrichment system.</title>
        <authorList>
            <person name="Jiang Z."/>
        </authorList>
    </citation>
    <scope>NUCLEOTIDE SEQUENCE</scope>
    <source>
        <strain evidence="11">MYW30-H2</strain>
    </source>
</reference>
<dbReference type="Gene3D" id="3.90.1150.10">
    <property type="entry name" value="Aspartate Aminotransferase, domain 1"/>
    <property type="match status" value="1"/>
</dbReference>
<dbReference type="InterPro" id="IPR004838">
    <property type="entry name" value="NHTrfase_class1_PyrdxlP-BS"/>
</dbReference>
<keyword evidence="7 11" id="KW-0456">Lyase</keyword>
<dbReference type="EMBL" id="CP089291">
    <property type="protein sequence ID" value="UOF89809.1"/>
    <property type="molecule type" value="Genomic_DNA"/>
</dbReference>
<dbReference type="InterPro" id="IPR015421">
    <property type="entry name" value="PyrdxlP-dep_Trfase_major"/>
</dbReference>
<evidence type="ECO:0000256" key="7">
    <source>
        <dbReference type="ARBA" id="ARBA00023239"/>
    </source>
</evidence>
<evidence type="ECO:0000256" key="4">
    <source>
        <dbReference type="ARBA" id="ARBA00012285"/>
    </source>
</evidence>
<dbReference type="Proteomes" id="UP000830167">
    <property type="component" value="Chromosome"/>
</dbReference>
<keyword evidence="6" id="KW-0663">Pyridoxal phosphate</keyword>
<evidence type="ECO:0000256" key="2">
    <source>
        <dbReference type="ARBA" id="ARBA00003444"/>
    </source>
</evidence>
<evidence type="ECO:0000256" key="6">
    <source>
        <dbReference type="ARBA" id="ARBA00022898"/>
    </source>
</evidence>
<name>A0ABY4CIF9_9BACL</name>
<evidence type="ECO:0000256" key="8">
    <source>
        <dbReference type="ARBA" id="ARBA00029996"/>
    </source>
</evidence>
<dbReference type="PROSITE" id="PS00105">
    <property type="entry name" value="AA_TRANSFER_CLASS_1"/>
    <property type="match status" value="1"/>
</dbReference>
<dbReference type="PANTHER" id="PTHR42885:SF1">
    <property type="entry name" value="THREONINE-PHOSPHATE DECARBOXYLASE"/>
    <property type="match status" value="1"/>
</dbReference>
<evidence type="ECO:0000256" key="1">
    <source>
        <dbReference type="ARBA" id="ARBA00001933"/>
    </source>
</evidence>
<gene>
    <name evidence="11" type="primary">cobD</name>
    <name evidence="11" type="ORF">LSG31_18325</name>
</gene>
<evidence type="ECO:0000313" key="12">
    <source>
        <dbReference type="Proteomes" id="UP000830167"/>
    </source>
</evidence>
<proteinExistence type="predicted"/>
<dbReference type="SUPFAM" id="SSF53383">
    <property type="entry name" value="PLP-dependent transferases"/>
    <property type="match status" value="1"/>
</dbReference>
<evidence type="ECO:0000256" key="3">
    <source>
        <dbReference type="ARBA" id="ARBA00004953"/>
    </source>
</evidence>
<keyword evidence="5" id="KW-0169">Cobalamin biosynthesis</keyword>
<evidence type="ECO:0000256" key="5">
    <source>
        <dbReference type="ARBA" id="ARBA00022573"/>
    </source>
</evidence>
<accession>A0ABY4CIF9</accession>